<protein>
    <submittedName>
        <fullName evidence="1">Uncharacterized protein</fullName>
    </submittedName>
</protein>
<proteinExistence type="predicted"/>
<dbReference type="Proteomes" id="UP000010364">
    <property type="component" value="Segment"/>
</dbReference>
<name>L0LBY1_9CAUD</name>
<dbReference type="OrthoDB" id="21466at10239"/>
<organism evidence="1 2">
    <name type="scientific">Bacillus phage phiAGATE</name>
    <dbReference type="NCBI Taxonomy" id="1204533"/>
    <lineage>
        <taxon>Viruses</taxon>
        <taxon>Duplodnaviria</taxon>
        <taxon>Heunggongvirae</taxon>
        <taxon>Uroviricota</taxon>
        <taxon>Caudoviricetes</taxon>
        <taxon>Herelleviridae</taxon>
        <taxon>Bastillevirinae</taxon>
        <taxon>Agatevirus</taxon>
        <taxon>Agatevirus agate</taxon>
    </lineage>
</organism>
<dbReference type="RefSeq" id="YP_007349258.1">
    <property type="nucleotide sequence ID" value="NC_020081.2"/>
</dbReference>
<evidence type="ECO:0000313" key="2">
    <source>
        <dbReference type="Proteomes" id="UP000010364"/>
    </source>
</evidence>
<sequence>MTFYKPLWYTKVTNKTGGTKHMVTVNDLLREAQELAIAAARVENELDHGAWWNSKVDLLVSIQQELQKDIYAGGALEDLKQAQHILWKAEQTAGKYSKGRV</sequence>
<keyword evidence="2" id="KW-1185">Reference proteome</keyword>
<dbReference type="KEGG" id="vg:14516192"/>
<dbReference type="EMBL" id="JX238501">
    <property type="protein sequence ID" value="AGB62665.1"/>
    <property type="molecule type" value="Genomic_DNA"/>
</dbReference>
<evidence type="ECO:0000313" key="1">
    <source>
        <dbReference type="EMBL" id="AGB62665.1"/>
    </source>
</evidence>
<dbReference type="GeneID" id="14516192"/>
<accession>L0LBY1</accession>
<reference evidence="1" key="1">
    <citation type="submission" date="2013-11" db="EMBL/GenBank/DDBJ databases">
        <title>Discovery of phiAGATE novel phage infecting Bacillus pumilus leads to new insights in phylogeny of subfamily Spounavirinae.</title>
        <authorList>
            <person name="Barylski J."/>
            <person name="Nowicki G."/>
            <person name="Gozdzicka-Jozefiak A."/>
        </authorList>
    </citation>
    <scope>NUCLEOTIDE SEQUENCE [LARGE SCALE GENOMIC DNA]</scope>
</reference>